<comment type="caution">
    <text evidence="1">The sequence shown here is derived from an EMBL/GenBank/DDBJ whole genome shotgun (WGS) entry which is preliminary data.</text>
</comment>
<accession>A0AAW0EBS2</accession>
<evidence type="ECO:0000313" key="1">
    <source>
        <dbReference type="EMBL" id="KAK7060877.1"/>
    </source>
</evidence>
<dbReference type="SUPFAM" id="SSF52047">
    <property type="entry name" value="RNI-like"/>
    <property type="match status" value="1"/>
</dbReference>
<dbReference type="EMBL" id="JAYKXP010000002">
    <property type="protein sequence ID" value="KAK7060877.1"/>
    <property type="molecule type" value="Genomic_DNA"/>
</dbReference>
<dbReference type="AlphaFoldDB" id="A0AAW0EBS2"/>
<reference evidence="1 2" key="1">
    <citation type="submission" date="2024-01" db="EMBL/GenBank/DDBJ databases">
        <title>A draft genome for a cacao thread blight-causing isolate of Paramarasmius palmivorus.</title>
        <authorList>
            <person name="Baruah I.K."/>
            <person name="Bukari Y."/>
            <person name="Amoako-Attah I."/>
            <person name="Meinhardt L.W."/>
            <person name="Bailey B.A."/>
            <person name="Cohen S.P."/>
        </authorList>
    </citation>
    <scope>NUCLEOTIDE SEQUENCE [LARGE SCALE GENOMIC DNA]</scope>
    <source>
        <strain evidence="1 2">GH-12</strain>
    </source>
</reference>
<sequence length="500" mass="56726">MAKTVQTRNPDFLKVNTVCTRRQQAWPIAPILRLPNELSLEIFLYAVFGATTSKEGPSCAEHDHLPFNHRSPHNTPLIHTTREALKDLARVCLGWHNLILSAPYLRSFVSFDVYEGENIDALRVLLERAAERPFNIELTDLKCVNYPDSDPFEAWEAYDTFLETSRMWKSLRFALIGQSFMFNEPPKGADPSFPLLESLVVDRLVRPGNVLPYDDTSHWFFGALRDAKRLTTIQIQDPFLLDIVSCHQLTSLEIHVLNCTFERIVQILQTCQNLDRLVLNSWTAQSNNEPQIEVLRHERLHHLSISVRGKIHESITSLFDSLILPSLTELQVMYEPRELEQSYSSHALIGMLQRSACILKALTAYVNVVSMLETFVSDLLPGIPSVSYLDVTFVSEDRDEDLEYAVVRLLWSLAVRRSNRSPSSPVKAVLLPQLLDIRIRHSSTCTDVVTATDGGLEHLASSRSWDNLVALGCHGNVLPLVTTSQVIWRPPKICPRCQLP</sequence>
<organism evidence="1 2">
    <name type="scientific">Paramarasmius palmivorus</name>
    <dbReference type="NCBI Taxonomy" id="297713"/>
    <lineage>
        <taxon>Eukaryota</taxon>
        <taxon>Fungi</taxon>
        <taxon>Dikarya</taxon>
        <taxon>Basidiomycota</taxon>
        <taxon>Agaricomycotina</taxon>
        <taxon>Agaricomycetes</taxon>
        <taxon>Agaricomycetidae</taxon>
        <taxon>Agaricales</taxon>
        <taxon>Marasmiineae</taxon>
        <taxon>Marasmiaceae</taxon>
        <taxon>Paramarasmius</taxon>
    </lineage>
</organism>
<proteinExistence type="predicted"/>
<keyword evidence="2" id="KW-1185">Reference proteome</keyword>
<dbReference type="Gene3D" id="3.80.10.10">
    <property type="entry name" value="Ribonuclease Inhibitor"/>
    <property type="match status" value="1"/>
</dbReference>
<evidence type="ECO:0008006" key="3">
    <source>
        <dbReference type="Google" id="ProtNLM"/>
    </source>
</evidence>
<dbReference type="InterPro" id="IPR032675">
    <property type="entry name" value="LRR_dom_sf"/>
</dbReference>
<evidence type="ECO:0000313" key="2">
    <source>
        <dbReference type="Proteomes" id="UP001383192"/>
    </source>
</evidence>
<name>A0AAW0EBS2_9AGAR</name>
<dbReference type="Proteomes" id="UP001383192">
    <property type="component" value="Unassembled WGS sequence"/>
</dbReference>
<gene>
    <name evidence="1" type="ORF">VNI00_000610</name>
</gene>
<protein>
    <recommendedName>
        <fullName evidence="3">F-box domain-containing protein</fullName>
    </recommendedName>
</protein>